<dbReference type="CDD" id="cd01171">
    <property type="entry name" value="YXKO-related"/>
    <property type="match status" value="1"/>
</dbReference>
<dbReference type="EMBL" id="SEWW01000010">
    <property type="protein sequence ID" value="NGZ45312.1"/>
    <property type="molecule type" value="Genomic_DNA"/>
</dbReference>
<feature type="binding site" evidence="6">
    <location>
        <position position="220"/>
    </location>
    <ligand>
        <name>(6S)-NADPHX</name>
        <dbReference type="ChEBI" id="CHEBI:64076"/>
    </ligand>
</feature>
<dbReference type="InterPro" id="IPR000631">
    <property type="entry name" value="CARKD"/>
</dbReference>
<proteinExistence type="inferred from homology"/>
<dbReference type="NCBIfam" id="TIGR00196">
    <property type="entry name" value="yjeF_cterm"/>
    <property type="match status" value="1"/>
</dbReference>
<dbReference type="InterPro" id="IPR017953">
    <property type="entry name" value="Carbohydrate_kinase_pred_CS"/>
</dbReference>
<dbReference type="PANTHER" id="PTHR12592">
    <property type="entry name" value="ATP-DEPENDENT (S)-NAD(P)H-HYDRATE DEHYDRATASE FAMILY MEMBER"/>
    <property type="match status" value="1"/>
</dbReference>
<dbReference type="Proteomes" id="UP001318301">
    <property type="component" value="Unassembled WGS sequence"/>
</dbReference>
<comment type="caution">
    <text evidence="8">The sequence shown here is derived from an EMBL/GenBank/DDBJ whole genome shotgun (WGS) entry which is preliminary data.</text>
</comment>
<dbReference type="Pfam" id="PF01256">
    <property type="entry name" value="Carb_kinase"/>
    <property type="match status" value="1"/>
</dbReference>
<evidence type="ECO:0000313" key="8">
    <source>
        <dbReference type="EMBL" id="NGZ45312.1"/>
    </source>
</evidence>
<dbReference type="InterPro" id="IPR029056">
    <property type="entry name" value="Ribokinase-like"/>
</dbReference>
<comment type="catalytic activity">
    <reaction evidence="6">
        <text>(6S)-NADPHX + ADP = AMP + phosphate + NADPH + H(+)</text>
        <dbReference type="Rhea" id="RHEA:32235"/>
        <dbReference type="ChEBI" id="CHEBI:15378"/>
        <dbReference type="ChEBI" id="CHEBI:43474"/>
        <dbReference type="ChEBI" id="CHEBI:57783"/>
        <dbReference type="ChEBI" id="CHEBI:64076"/>
        <dbReference type="ChEBI" id="CHEBI:456215"/>
        <dbReference type="ChEBI" id="CHEBI:456216"/>
        <dbReference type="EC" id="4.2.1.136"/>
    </reaction>
</comment>
<feature type="binding site" evidence="6">
    <location>
        <position position="41"/>
    </location>
    <ligand>
        <name>(6S)-NADPHX</name>
        <dbReference type="ChEBI" id="CHEBI:64076"/>
    </ligand>
</feature>
<protein>
    <recommendedName>
        <fullName evidence="6">ADP-dependent (S)-NAD(P)H-hydrate dehydratase</fullName>
        <ecNumber evidence="6">4.2.1.136</ecNumber>
    </recommendedName>
    <alternativeName>
        <fullName evidence="6">ADP-dependent NAD(P)HX dehydratase</fullName>
    </alternativeName>
</protein>
<dbReference type="PROSITE" id="PS01050">
    <property type="entry name" value="YJEF_C_2"/>
    <property type="match status" value="1"/>
</dbReference>
<dbReference type="RefSeq" id="WP_166232768.1">
    <property type="nucleotide sequence ID" value="NZ_CBCSIJ010000011.1"/>
</dbReference>
<feature type="binding site" evidence="6">
    <location>
        <position position="219"/>
    </location>
    <ligand>
        <name>AMP</name>
        <dbReference type="ChEBI" id="CHEBI:456215"/>
    </ligand>
</feature>
<comment type="catalytic activity">
    <reaction evidence="6">
        <text>(6S)-NADHX + ADP = AMP + phosphate + NADH + H(+)</text>
        <dbReference type="Rhea" id="RHEA:32223"/>
        <dbReference type="ChEBI" id="CHEBI:15378"/>
        <dbReference type="ChEBI" id="CHEBI:43474"/>
        <dbReference type="ChEBI" id="CHEBI:57945"/>
        <dbReference type="ChEBI" id="CHEBI:64074"/>
        <dbReference type="ChEBI" id="CHEBI:456215"/>
        <dbReference type="ChEBI" id="CHEBI:456216"/>
        <dbReference type="EC" id="4.2.1.136"/>
    </reaction>
</comment>
<keyword evidence="4 6" id="KW-0520">NAD</keyword>
<evidence type="ECO:0000259" key="7">
    <source>
        <dbReference type="PROSITE" id="PS51383"/>
    </source>
</evidence>
<keyword evidence="2 6" id="KW-0067">ATP-binding</keyword>
<dbReference type="PROSITE" id="PS51383">
    <property type="entry name" value="YJEF_C_3"/>
    <property type="match status" value="1"/>
</dbReference>
<sequence>METVLQEDWVQSHRKERAMDGHKRSFGHVWVIAGSEGKLGASALSSRAALRAGCGLVTAIIPSEGVIPLLANSPEVMYEINGGRSVLENLPLYEDKTAIVYGPGVGLSELATEELHYLMEHIKTPMVIDADGLTLLAQHPEWYALLHENHILTPHLGELSRLVGKTVDAETALEEAQKFVHHYPVQLVVKGKNSHVFTSDGKKWVNSTGNDGMATAGSGDVLSGIIASLAAQSYPTGLAACLGVYYHGLAGDLYASTYSKSSLMAGDLIEMLKEIKI</sequence>
<name>A0ABX0F0A5_9BACT</name>
<dbReference type="EC" id="4.2.1.136" evidence="6"/>
<keyword evidence="5 6" id="KW-0456">Lyase</keyword>
<evidence type="ECO:0000256" key="6">
    <source>
        <dbReference type="HAMAP-Rule" id="MF_01965"/>
    </source>
</evidence>
<keyword evidence="9" id="KW-1185">Reference proteome</keyword>
<feature type="binding site" evidence="6">
    <location>
        <position position="155"/>
    </location>
    <ligand>
        <name>(6S)-NADPHX</name>
        <dbReference type="ChEBI" id="CHEBI:64076"/>
    </ligand>
</feature>
<accession>A0ABX0F0A5</accession>
<evidence type="ECO:0000256" key="4">
    <source>
        <dbReference type="ARBA" id="ARBA00023027"/>
    </source>
</evidence>
<comment type="similarity">
    <text evidence="6">Belongs to the NnrD/CARKD family.</text>
</comment>
<reference evidence="8 9" key="1">
    <citation type="submission" date="2019-02" db="EMBL/GenBank/DDBJ databases">
        <title>Genome of a new Bacteroidetes strain.</title>
        <authorList>
            <person name="Pitt A."/>
        </authorList>
    </citation>
    <scope>NUCLEOTIDE SEQUENCE [LARGE SCALE GENOMIC DNA]</scope>
    <source>
        <strain evidence="8 9">50C-KIRBA</strain>
    </source>
</reference>
<feature type="binding site" evidence="6">
    <location>
        <begin position="190"/>
        <end position="194"/>
    </location>
    <ligand>
        <name>AMP</name>
        <dbReference type="ChEBI" id="CHEBI:456215"/>
    </ligand>
</feature>
<evidence type="ECO:0000256" key="5">
    <source>
        <dbReference type="ARBA" id="ARBA00023239"/>
    </source>
</evidence>
<gene>
    <name evidence="6" type="primary">nnrD</name>
    <name evidence="8" type="ORF">EWU23_12575</name>
</gene>
<evidence type="ECO:0000256" key="1">
    <source>
        <dbReference type="ARBA" id="ARBA00022741"/>
    </source>
</evidence>
<evidence type="ECO:0000313" key="9">
    <source>
        <dbReference type="Proteomes" id="UP001318301"/>
    </source>
</evidence>
<comment type="subunit">
    <text evidence="6">Homotetramer.</text>
</comment>
<keyword evidence="3 6" id="KW-0521">NADP</keyword>
<keyword evidence="1 6" id="KW-0547">Nucleotide-binding</keyword>
<dbReference type="PANTHER" id="PTHR12592:SF0">
    <property type="entry name" value="ATP-DEPENDENT (S)-NAD(P)H-HYDRATE DEHYDRATASE"/>
    <property type="match status" value="1"/>
</dbReference>
<feature type="binding site" evidence="6">
    <location>
        <position position="104"/>
    </location>
    <ligand>
        <name>(6S)-NADPHX</name>
        <dbReference type="ChEBI" id="CHEBI:64076"/>
    </ligand>
</feature>
<comment type="function">
    <text evidence="6">Catalyzes the dehydration of the S-form of NAD(P)HX at the expense of ADP, which is converted to AMP. Together with NAD(P)HX epimerase, which catalyzes the epimerization of the S- and R-forms, the enzyme allows the repair of both epimers of NAD(P)HX, a damaged form of NAD(P)H that is a result of enzymatic or heat-dependent hydration.</text>
</comment>
<dbReference type="SUPFAM" id="SSF53613">
    <property type="entry name" value="Ribokinase-like"/>
    <property type="match status" value="1"/>
</dbReference>
<evidence type="ECO:0000256" key="3">
    <source>
        <dbReference type="ARBA" id="ARBA00022857"/>
    </source>
</evidence>
<evidence type="ECO:0000256" key="2">
    <source>
        <dbReference type="ARBA" id="ARBA00022840"/>
    </source>
</evidence>
<dbReference type="HAMAP" id="MF_01965">
    <property type="entry name" value="NADHX_dehydratase"/>
    <property type="match status" value="1"/>
</dbReference>
<feature type="domain" description="YjeF C-terminal" evidence="7">
    <location>
        <begin position="6"/>
        <end position="277"/>
    </location>
</feature>
<organism evidence="8 9">
    <name type="scientific">Aquirufa beregesia</name>
    <dbReference type="NCBI Taxonomy" id="2516556"/>
    <lineage>
        <taxon>Bacteria</taxon>
        <taxon>Pseudomonadati</taxon>
        <taxon>Bacteroidota</taxon>
        <taxon>Cytophagia</taxon>
        <taxon>Cytophagales</taxon>
        <taxon>Flectobacillaceae</taxon>
        <taxon>Aquirufa</taxon>
    </lineage>
</organism>
<dbReference type="Gene3D" id="3.40.1190.20">
    <property type="match status" value="1"/>
</dbReference>
<comment type="cofactor">
    <cofactor evidence="6">
        <name>Mg(2+)</name>
        <dbReference type="ChEBI" id="CHEBI:18420"/>
    </cofactor>
</comment>